<comment type="caution">
    <text evidence="2">The sequence shown here is derived from an EMBL/GenBank/DDBJ whole genome shotgun (WGS) entry which is preliminary data.</text>
</comment>
<protein>
    <submittedName>
        <fullName evidence="2">Uncharacterized protein</fullName>
    </submittedName>
</protein>
<dbReference type="AlphaFoldDB" id="A0A9W8YV49"/>
<feature type="region of interest" description="Disordered" evidence="1">
    <location>
        <begin position="105"/>
        <end position="136"/>
    </location>
</feature>
<sequence length="535" mass="59224">MAIDSVPALTQSFEAKIISDFIERLRVFVNPYTNKFDLQMQLALAMQEERQNMTNWREAHGLPNWHPARADLATTPPMPLPFIEHHSSSLDNSFATSFGDSESNFNGNTGWTSGSSSSSPFRQTMNHSVTDGTISPHELLSHGSLAMIHPTPYTEDMGMFTFSDSDHSLPSLPQPPIPSNNRRKTGQRSGASTRYSQNPAHQQGRRPLPAGPGQSASRGRFEGFGTHEISSRNGSGQQSYTTGGQHQQSHQELMLRSNEPGSTQGYTTLRPSRRQVATQVQAHASKGPKLAPAAVTTATTTTTMPVSAFPPGQNMPGFVPIGRVGIASAAQGNRWPIERNLMEQLVGAERGHGEHRRKTRLTYKEILAKYSRWDIKESTLRGIKRKITLPKEHRERKPRWDAEHISSLRLHVPMYTDKKGKVAWTKVVDAIKRDTGRPFGAGTTSKKWSDINKIKTKRGAVTDQQSESGGEEIDVDENESSSSVFDMVDVSEEDLPSHKFSFQVEEDEDDSLGSVGSFVPVNAPASGLQCQRMWH</sequence>
<feature type="region of interest" description="Disordered" evidence="1">
    <location>
        <begin position="459"/>
        <end position="482"/>
    </location>
</feature>
<dbReference type="OrthoDB" id="3439209at2759"/>
<evidence type="ECO:0000313" key="3">
    <source>
        <dbReference type="Proteomes" id="UP001140453"/>
    </source>
</evidence>
<feature type="compositionally biased region" description="Acidic residues" evidence="1">
    <location>
        <begin position="469"/>
        <end position="479"/>
    </location>
</feature>
<feature type="compositionally biased region" description="Low complexity" evidence="1">
    <location>
        <begin position="234"/>
        <end position="248"/>
    </location>
</feature>
<feature type="compositionally biased region" description="Polar residues" evidence="1">
    <location>
        <begin position="259"/>
        <end position="282"/>
    </location>
</feature>
<name>A0A9W8YV49_9PEZI</name>
<organism evidence="2 3">
    <name type="scientific">Gnomoniopsis smithogilvyi</name>
    <dbReference type="NCBI Taxonomy" id="1191159"/>
    <lineage>
        <taxon>Eukaryota</taxon>
        <taxon>Fungi</taxon>
        <taxon>Dikarya</taxon>
        <taxon>Ascomycota</taxon>
        <taxon>Pezizomycotina</taxon>
        <taxon>Sordariomycetes</taxon>
        <taxon>Sordariomycetidae</taxon>
        <taxon>Diaporthales</taxon>
        <taxon>Gnomoniaceae</taxon>
        <taxon>Gnomoniopsis</taxon>
    </lineage>
</organism>
<dbReference type="EMBL" id="JAPEVB010000003">
    <property type="protein sequence ID" value="KAJ4391062.1"/>
    <property type="molecule type" value="Genomic_DNA"/>
</dbReference>
<reference evidence="2" key="1">
    <citation type="submission" date="2022-10" db="EMBL/GenBank/DDBJ databases">
        <title>Tapping the CABI collections for fungal endophytes: first genome assemblies for Collariella, Neodidymelliopsis, Ascochyta clinopodiicola, Didymella pomorum, Didymosphaeria variabile, Neocosmospora piperis and Neocucurbitaria cava.</title>
        <authorList>
            <person name="Hill R."/>
        </authorList>
    </citation>
    <scope>NUCLEOTIDE SEQUENCE</scope>
    <source>
        <strain evidence="2">IMI 355082</strain>
    </source>
</reference>
<keyword evidence="3" id="KW-1185">Reference proteome</keyword>
<dbReference type="Proteomes" id="UP001140453">
    <property type="component" value="Unassembled WGS sequence"/>
</dbReference>
<feature type="compositionally biased region" description="Polar residues" evidence="1">
    <location>
        <begin position="187"/>
        <end position="201"/>
    </location>
</feature>
<evidence type="ECO:0000313" key="2">
    <source>
        <dbReference type="EMBL" id="KAJ4391062.1"/>
    </source>
</evidence>
<feature type="compositionally biased region" description="Low complexity" evidence="1">
    <location>
        <begin position="105"/>
        <end position="119"/>
    </location>
</feature>
<accession>A0A9W8YV49</accession>
<proteinExistence type="predicted"/>
<evidence type="ECO:0000256" key="1">
    <source>
        <dbReference type="SAM" id="MobiDB-lite"/>
    </source>
</evidence>
<gene>
    <name evidence="2" type="ORF">N0V93_004676</name>
</gene>
<feature type="region of interest" description="Disordered" evidence="1">
    <location>
        <begin position="158"/>
        <end position="294"/>
    </location>
</feature>
<feature type="compositionally biased region" description="Polar residues" evidence="1">
    <location>
        <begin position="120"/>
        <end position="133"/>
    </location>
</feature>